<dbReference type="AlphaFoldDB" id="A0A645H260"/>
<dbReference type="EMBL" id="VSSQ01080848">
    <property type="protein sequence ID" value="MPN29933.1"/>
    <property type="molecule type" value="Genomic_DNA"/>
</dbReference>
<dbReference type="Gene3D" id="3.30.950.30">
    <property type="entry name" value="Schlafen, AAA domain"/>
    <property type="match status" value="1"/>
</dbReference>
<organism evidence="2">
    <name type="scientific">bioreactor metagenome</name>
    <dbReference type="NCBI Taxonomy" id="1076179"/>
    <lineage>
        <taxon>unclassified sequences</taxon>
        <taxon>metagenomes</taxon>
        <taxon>ecological metagenomes</taxon>
    </lineage>
</organism>
<feature type="domain" description="Schlafen AlbA-2" evidence="1">
    <location>
        <begin position="12"/>
        <end position="137"/>
    </location>
</feature>
<dbReference type="InterPro" id="IPR038461">
    <property type="entry name" value="Schlafen_AlbA_2_dom_sf"/>
</dbReference>
<gene>
    <name evidence="2" type="ORF">SDC9_177390</name>
</gene>
<accession>A0A645H260</accession>
<protein>
    <recommendedName>
        <fullName evidence="1">Schlafen AlbA-2 domain-containing protein</fullName>
    </recommendedName>
</protein>
<comment type="caution">
    <text evidence="2">The sequence shown here is derived from an EMBL/GenBank/DDBJ whole genome shotgun (WGS) entry which is preliminary data.</text>
</comment>
<reference evidence="2" key="1">
    <citation type="submission" date="2019-08" db="EMBL/GenBank/DDBJ databases">
        <authorList>
            <person name="Kucharzyk K."/>
            <person name="Murdoch R.W."/>
            <person name="Higgins S."/>
            <person name="Loffler F."/>
        </authorList>
    </citation>
    <scope>NUCLEOTIDE SEQUENCE</scope>
</reference>
<proteinExistence type="predicted"/>
<name>A0A645H260_9ZZZZ</name>
<dbReference type="Pfam" id="PF04326">
    <property type="entry name" value="SLFN_AlbA_2"/>
    <property type="match status" value="1"/>
</dbReference>
<dbReference type="InterPro" id="IPR007421">
    <property type="entry name" value="Schlafen_AlbA_2_dom"/>
</dbReference>
<evidence type="ECO:0000313" key="2">
    <source>
        <dbReference type="EMBL" id="MPN29933.1"/>
    </source>
</evidence>
<evidence type="ECO:0000259" key="1">
    <source>
        <dbReference type="Pfam" id="PF04326"/>
    </source>
</evidence>
<sequence length="151" mass="16982">MLDLNHIERCRENNRLEAKLATGGLPESIWETYSSFANTLGGVILLGVEELSDKTLRVQGLLNPEELAEEFWSMANNRRVVNRNILTRDQVRVSEVPGGKIIMIEVPRAARSQLPVYVGSDPFTGSYRRSGDGDYRCSRAEVAFLLKIRDS</sequence>